<comment type="function">
    <text evidence="6">Possible subunit of a heme lyase.</text>
</comment>
<reference evidence="8 9" key="1">
    <citation type="submission" date="2016-11" db="EMBL/GenBank/DDBJ databases">
        <authorList>
            <person name="Jaros S."/>
            <person name="Januszkiewicz K."/>
            <person name="Wedrychowicz H."/>
        </authorList>
    </citation>
    <scope>NUCLEOTIDE SEQUENCE [LARGE SCALE GENOMIC DNA]</scope>
    <source>
        <strain evidence="8 9">CGMCC 1.7049</strain>
    </source>
</reference>
<feature type="signal peptide" evidence="6">
    <location>
        <begin position="1"/>
        <end position="28"/>
    </location>
</feature>
<keyword evidence="6" id="KW-0472">Membrane</keyword>
<dbReference type="Proteomes" id="UP000199758">
    <property type="component" value="Unassembled WGS sequence"/>
</dbReference>
<accession>A0A1M5RSY5</accession>
<dbReference type="AlphaFoldDB" id="A0A1M5RSY5"/>
<keyword evidence="5 6" id="KW-0408">Iron</keyword>
<feature type="domain" description="CcmH/CycL/Ccl2/NrfF N-terminal" evidence="7">
    <location>
        <begin position="43"/>
        <end position="159"/>
    </location>
</feature>
<dbReference type="InterPro" id="IPR038297">
    <property type="entry name" value="CcmH/CycL/NrfF/Ccl2_sf"/>
</dbReference>
<organism evidence="8 9">
    <name type="scientific">Hydrocarboniphaga daqingensis</name>
    <dbReference type="NCBI Taxonomy" id="490188"/>
    <lineage>
        <taxon>Bacteria</taxon>
        <taxon>Pseudomonadati</taxon>
        <taxon>Pseudomonadota</taxon>
        <taxon>Gammaproteobacteria</taxon>
        <taxon>Nevskiales</taxon>
        <taxon>Nevskiaceae</taxon>
        <taxon>Hydrocarboniphaga</taxon>
    </lineage>
</organism>
<sequence length="168" mass="18620">MIRLLRGVHVLSLWLLLAAAIVPTFVSAQPAAPTPTPPAPLAGEQQQRYDTMINQLRCLVCQNQTIADSSAPLALDLRDQVHRQIADGRSDDEIRDYLTHRYGDFVLYKPRLAARTLALWIGPFALLAIALIAAVLFMRRSSARQPATPGVADAERIRRLLQEQEGSD</sequence>
<dbReference type="InterPro" id="IPR051263">
    <property type="entry name" value="C-type_cytochrome_biogenesis"/>
</dbReference>
<evidence type="ECO:0000256" key="4">
    <source>
        <dbReference type="ARBA" id="ARBA00022729"/>
    </source>
</evidence>
<keyword evidence="4 6" id="KW-0732">Signal</keyword>
<dbReference type="Gene3D" id="1.10.8.640">
    <property type="entry name" value="Cytochrome C biogenesis protein"/>
    <property type="match status" value="1"/>
</dbReference>
<dbReference type="PANTHER" id="PTHR47870">
    <property type="entry name" value="CYTOCHROME C-TYPE BIOGENESIS PROTEIN CCMH"/>
    <property type="match status" value="1"/>
</dbReference>
<evidence type="ECO:0000256" key="5">
    <source>
        <dbReference type="ARBA" id="ARBA00023004"/>
    </source>
</evidence>
<dbReference type="InterPro" id="IPR005616">
    <property type="entry name" value="CcmH/CycL/Ccl2/NrfF_N"/>
</dbReference>
<dbReference type="FunFam" id="1.10.8.640:FF:000001">
    <property type="entry name" value="Cytochrome c-type biogenesis protein"/>
    <property type="match status" value="1"/>
</dbReference>
<feature type="chain" id="PRO_5011819962" description="Cytochrome c-type biogenesis protein" evidence="6">
    <location>
        <begin position="29"/>
        <end position="168"/>
    </location>
</feature>
<comment type="similarity">
    <text evidence="1 6">Belongs to the CcmH/CycL/Ccl2/NrfF family.</text>
</comment>
<evidence type="ECO:0000256" key="2">
    <source>
        <dbReference type="ARBA" id="ARBA00022617"/>
    </source>
</evidence>
<dbReference type="GO" id="GO:0005886">
    <property type="term" value="C:plasma membrane"/>
    <property type="evidence" value="ECO:0007669"/>
    <property type="project" value="TreeGrafter"/>
</dbReference>
<evidence type="ECO:0000259" key="7">
    <source>
        <dbReference type="Pfam" id="PF03918"/>
    </source>
</evidence>
<proteinExistence type="inferred from homology"/>
<keyword evidence="6" id="KW-1133">Transmembrane helix</keyword>
<dbReference type="GO" id="GO:0017004">
    <property type="term" value="P:cytochrome complex assembly"/>
    <property type="evidence" value="ECO:0007669"/>
    <property type="project" value="UniProtKB-ARBA"/>
</dbReference>
<dbReference type="CDD" id="cd16378">
    <property type="entry name" value="CcmH_N"/>
    <property type="match status" value="1"/>
</dbReference>
<dbReference type="Pfam" id="PF03918">
    <property type="entry name" value="CcmH"/>
    <property type="match status" value="1"/>
</dbReference>
<dbReference type="GO" id="GO:0046872">
    <property type="term" value="F:metal ion binding"/>
    <property type="evidence" value="ECO:0007669"/>
    <property type="project" value="UniProtKB-KW"/>
</dbReference>
<protein>
    <recommendedName>
        <fullName evidence="6">Cytochrome c-type biogenesis protein</fullName>
    </recommendedName>
</protein>
<evidence type="ECO:0000256" key="6">
    <source>
        <dbReference type="RuleBase" id="RU364112"/>
    </source>
</evidence>
<dbReference type="RefSeq" id="WP_072899180.1">
    <property type="nucleotide sequence ID" value="NZ_FQWZ01000008.1"/>
</dbReference>
<keyword evidence="9" id="KW-1185">Reference proteome</keyword>
<keyword evidence="2 6" id="KW-0349">Heme</keyword>
<dbReference type="EMBL" id="FQWZ01000008">
    <property type="protein sequence ID" value="SHH29168.1"/>
    <property type="molecule type" value="Genomic_DNA"/>
</dbReference>
<feature type="transmembrane region" description="Helical" evidence="6">
    <location>
        <begin position="117"/>
        <end position="137"/>
    </location>
</feature>
<dbReference type="STRING" id="490188.SAMN04488068_3176"/>
<evidence type="ECO:0000313" key="9">
    <source>
        <dbReference type="Proteomes" id="UP000199758"/>
    </source>
</evidence>
<name>A0A1M5RSY5_9GAMM</name>
<evidence type="ECO:0000256" key="3">
    <source>
        <dbReference type="ARBA" id="ARBA00022723"/>
    </source>
</evidence>
<evidence type="ECO:0000256" key="1">
    <source>
        <dbReference type="ARBA" id="ARBA00010342"/>
    </source>
</evidence>
<dbReference type="OrthoDB" id="9804975at2"/>
<keyword evidence="3 6" id="KW-0479">Metal-binding</keyword>
<keyword evidence="6" id="KW-0812">Transmembrane</keyword>
<evidence type="ECO:0000313" key="8">
    <source>
        <dbReference type="EMBL" id="SHH29168.1"/>
    </source>
</evidence>
<dbReference type="PANTHER" id="PTHR47870:SF4">
    <property type="entry name" value="CYTOCHROME C-TYPE BIOGENESIS PROTEIN CYCH"/>
    <property type="match status" value="1"/>
</dbReference>
<gene>
    <name evidence="8" type="ORF">SAMN04488068_3176</name>
</gene>